<organism evidence="1 2">
    <name type="scientific">Pseudorhizobium halotolerans</name>
    <dbReference type="NCBI Taxonomy" id="1233081"/>
    <lineage>
        <taxon>Bacteria</taxon>
        <taxon>Pseudomonadati</taxon>
        <taxon>Pseudomonadota</taxon>
        <taxon>Alphaproteobacteria</taxon>
        <taxon>Hyphomicrobiales</taxon>
        <taxon>Rhizobiaceae</taxon>
        <taxon>Rhizobium/Agrobacterium group</taxon>
        <taxon>Pseudorhizobium</taxon>
    </lineage>
</organism>
<protein>
    <submittedName>
        <fullName evidence="1">Uncharacterized protein</fullName>
    </submittedName>
</protein>
<accession>A0ABM8PYS2</accession>
<keyword evidence="2" id="KW-1185">Reference proteome</keyword>
<gene>
    <name evidence="1" type="ORF">RHAB21_00697</name>
</gene>
<reference evidence="1 2" key="1">
    <citation type="submission" date="2020-11" db="EMBL/GenBank/DDBJ databases">
        <authorList>
            <person name="Lassalle F."/>
        </authorList>
    </citation>
    <scope>NUCLEOTIDE SEQUENCE [LARGE SCALE GENOMIC DNA]</scope>
    <source>
        <strain evidence="1 2">AB21</strain>
    </source>
</reference>
<comment type="caution">
    <text evidence="1">The sequence shown here is derived from an EMBL/GenBank/DDBJ whole genome shotgun (WGS) entry which is preliminary data.</text>
</comment>
<evidence type="ECO:0000313" key="1">
    <source>
        <dbReference type="EMBL" id="CAD7055327.1"/>
    </source>
</evidence>
<evidence type="ECO:0000313" key="2">
    <source>
        <dbReference type="Proteomes" id="UP000601041"/>
    </source>
</evidence>
<dbReference type="Proteomes" id="UP000601041">
    <property type="component" value="Unassembled WGS sequence"/>
</dbReference>
<sequence>MVEHTFEGKLEMAAGMMAFRQISIALLQELARNSRTTVYLGDIREAVKQDLKTSWSDAPYEVELSYVEAALRTVDEFFDGIVVKNDRGAGNGEGS</sequence>
<dbReference type="RefSeq" id="WP_142589845.1">
    <property type="nucleotide sequence ID" value="NZ_CABFWE030000016.1"/>
</dbReference>
<dbReference type="EMBL" id="CABFWE030000016">
    <property type="protein sequence ID" value="CAD7055327.1"/>
    <property type="molecule type" value="Genomic_DNA"/>
</dbReference>
<proteinExistence type="predicted"/>
<name>A0ABM8PYS2_9HYPH</name>